<protein>
    <submittedName>
        <fullName evidence="3">Uncharacterized protein</fullName>
    </submittedName>
</protein>
<dbReference type="EMBL" id="CP010519">
    <property type="protein sequence ID" value="AJE83087.1"/>
    <property type="molecule type" value="Genomic_DNA"/>
</dbReference>
<evidence type="ECO:0000256" key="2">
    <source>
        <dbReference type="SAM" id="Phobius"/>
    </source>
</evidence>
<reference evidence="3 4" key="1">
    <citation type="submission" date="2015-01" db="EMBL/GenBank/DDBJ databases">
        <title>Enhanced salinomycin production by adjusting the supply of polyketide extender units in Streptomyce albus DSM 41398.</title>
        <authorList>
            <person name="Lu C."/>
        </authorList>
    </citation>
    <scope>NUCLEOTIDE SEQUENCE [LARGE SCALE GENOMIC DNA]</scope>
    <source>
        <strain evidence="4">ATCC 21838 / DSM 41398 / FERM P-419 / JCM 4703 / NBRC 107858</strain>
    </source>
</reference>
<evidence type="ECO:0000313" key="3">
    <source>
        <dbReference type="EMBL" id="AJE83087.1"/>
    </source>
</evidence>
<keyword evidence="2" id="KW-1133">Transmembrane helix</keyword>
<gene>
    <name evidence="3" type="ORF">SLNWT_2711</name>
</gene>
<keyword evidence="2" id="KW-0812">Transmembrane</keyword>
<keyword evidence="2" id="KW-0472">Membrane</keyword>
<accession>A0A0B5EYA6</accession>
<keyword evidence="4" id="KW-1185">Reference proteome</keyword>
<name>A0A0B5EYA6_STRA4</name>
<evidence type="ECO:0000313" key="4">
    <source>
        <dbReference type="Proteomes" id="UP000031523"/>
    </source>
</evidence>
<dbReference type="AlphaFoldDB" id="A0A0B5EYA6"/>
<feature type="transmembrane region" description="Helical" evidence="2">
    <location>
        <begin position="97"/>
        <end position="118"/>
    </location>
</feature>
<organism evidence="3 4">
    <name type="scientific">Streptomyces albus (strain ATCC 21838 / DSM 41398 / FERM P-419 / JCM 4703 / NBRC 107858)</name>
    <dbReference type="NCBI Taxonomy" id="1081613"/>
    <lineage>
        <taxon>Bacteria</taxon>
        <taxon>Bacillati</taxon>
        <taxon>Actinomycetota</taxon>
        <taxon>Actinomycetes</taxon>
        <taxon>Kitasatosporales</taxon>
        <taxon>Streptomycetaceae</taxon>
        <taxon>Streptomyces</taxon>
    </lineage>
</organism>
<feature type="compositionally biased region" description="Polar residues" evidence="1">
    <location>
        <begin position="175"/>
        <end position="189"/>
    </location>
</feature>
<feature type="transmembrane region" description="Helical" evidence="2">
    <location>
        <begin position="58"/>
        <end position="77"/>
    </location>
</feature>
<evidence type="ECO:0000256" key="1">
    <source>
        <dbReference type="SAM" id="MobiDB-lite"/>
    </source>
</evidence>
<sequence>MSEEALPVSSDVLRSDPRVAAEVVRIGQGCGADFTDDEQTRTQLAQRRGALRTAERGLLMWSGGLLLLLGVVLLFAGPALLSKRSTSDSAETTEVPVAAGAAPGAVLLLLGVVLLVLARGRWKRELAHPVLVGYREVLAVAGAHGLPVSPVPDWLVGRSKEGPALAPVPQLPYVGSTSETPGTQPSSDQQELRPAQTAPVKSAAVVEYEESENKGGWQGQLGCFTLLAGGIAGGWAFSQGEPAGYLGGAALLAFTVVLWIAAYRDGQEKARLREDALAYARAVVAAQQAGVRVPPLSRRLQEVLDEERESGRMDREGKSS</sequence>
<feature type="region of interest" description="Disordered" evidence="1">
    <location>
        <begin position="169"/>
        <end position="198"/>
    </location>
</feature>
<dbReference type="KEGG" id="sals:SLNWT_2711"/>
<dbReference type="Proteomes" id="UP000031523">
    <property type="component" value="Chromosome"/>
</dbReference>
<feature type="transmembrane region" description="Helical" evidence="2">
    <location>
        <begin position="243"/>
        <end position="263"/>
    </location>
</feature>
<feature type="transmembrane region" description="Helical" evidence="2">
    <location>
        <begin position="221"/>
        <end position="237"/>
    </location>
</feature>
<proteinExistence type="predicted"/>